<dbReference type="OrthoDB" id="2623652at2"/>
<keyword evidence="1" id="KW-1133">Transmembrane helix</keyword>
<feature type="transmembrane region" description="Helical" evidence="1">
    <location>
        <begin position="113"/>
        <end position="137"/>
    </location>
</feature>
<sequence>MIGQLANLNWISVIVAFFAYFFVGALWFTLLFKKQYAISLGKENNLPSKPAPIFIIGPAICSLIITIASAILIYALGIDSYSGAIEFALVIGIGYLVANTLNIAINPNMPNPLHYAAISGLYHLTGICIVSIILIAMK</sequence>
<dbReference type="Pfam" id="PF08570">
    <property type="entry name" value="DUF1761"/>
    <property type="match status" value="1"/>
</dbReference>
<feature type="transmembrane region" description="Helical" evidence="1">
    <location>
        <begin position="12"/>
        <end position="32"/>
    </location>
</feature>
<protein>
    <submittedName>
        <fullName evidence="2">PF08570 family protein</fullName>
    </submittedName>
</protein>
<dbReference type="STRING" id="362413.RC62_3240"/>
<feature type="transmembrane region" description="Helical" evidence="1">
    <location>
        <begin position="53"/>
        <end position="75"/>
    </location>
</feature>
<accession>A0A0Q0RZT3</accession>
<proteinExistence type="predicted"/>
<evidence type="ECO:0000256" key="1">
    <source>
        <dbReference type="SAM" id="Phobius"/>
    </source>
</evidence>
<organism evidence="2 3">
    <name type="scientific">Flavobacterium aquidurense</name>
    <dbReference type="NCBI Taxonomy" id="362413"/>
    <lineage>
        <taxon>Bacteria</taxon>
        <taxon>Pseudomonadati</taxon>
        <taxon>Bacteroidota</taxon>
        <taxon>Flavobacteriia</taxon>
        <taxon>Flavobacteriales</taxon>
        <taxon>Flavobacteriaceae</taxon>
        <taxon>Flavobacterium</taxon>
    </lineage>
</organism>
<dbReference type="EMBL" id="JRLF01000004">
    <property type="protein sequence ID" value="KQB43072.1"/>
    <property type="molecule type" value="Genomic_DNA"/>
</dbReference>
<dbReference type="AlphaFoldDB" id="A0A0Q0RZT3"/>
<keyword evidence="1" id="KW-0812">Transmembrane</keyword>
<comment type="caution">
    <text evidence="2">The sequence shown here is derived from an EMBL/GenBank/DDBJ whole genome shotgun (WGS) entry which is preliminary data.</text>
</comment>
<dbReference type="RefSeq" id="WP_055091925.1">
    <property type="nucleotide sequence ID" value="NZ_JRLF01000004.1"/>
</dbReference>
<reference evidence="2 3" key="1">
    <citation type="submission" date="2014-09" db="EMBL/GenBank/DDBJ databases">
        <title>Genome sequence of Flavobacterium aquidurense RC62.</title>
        <authorList>
            <person name="Kim J.F."/>
            <person name="Kwak M.-J."/>
        </authorList>
    </citation>
    <scope>NUCLEOTIDE SEQUENCE [LARGE SCALE GENOMIC DNA]</scope>
    <source>
        <strain evidence="2 3">RC62</strain>
    </source>
</reference>
<feature type="transmembrane region" description="Helical" evidence="1">
    <location>
        <begin position="81"/>
        <end position="101"/>
    </location>
</feature>
<name>A0A0Q0RZT3_9FLAO</name>
<evidence type="ECO:0000313" key="2">
    <source>
        <dbReference type="EMBL" id="KQB43072.1"/>
    </source>
</evidence>
<keyword evidence="1" id="KW-0472">Membrane</keyword>
<evidence type="ECO:0000313" key="3">
    <source>
        <dbReference type="Proteomes" id="UP000050443"/>
    </source>
</evidence>
<dbReference type="Proteomes" id="UP000050443">
    <property type="component" value="Unassembled WGS sequence"/>
</dbReference>
<gene>
    <name evidence="2" type="ORF">RC62_3240</name>
</gene>
<dbReference type="PATRIC" id="fig|362413.3.peg.3163"/>
<dbReference type="InterPro" id="IPR013879">
    <property type="entry name" value="DUF1761"/>
</dbReference>